<sequence>MESILDSGFLKDLKKNLEKSIIFGSVAGAASAKSSSAKIKTKNNTQISLYFTKKSIQNVANDLDGSLKGQFGKKVTETIKQQSQQIDNF</sequence>
<dbReference type="Proteomes" id="UP001336122">
    <property type="component" value="Unassembled WGS sequence"/>
</dbReference>
<protein>
    <submittedName>
        <fullName evidence="1">Uncharacterized protein</fullName>
    </submittedName>
</protein>
<keyword evidence="2" id="KW-1185">Reference proteome</keyword>
<dbReference type="EMBL" id="JARTIK010000030">
    <property type="protein sequence ID" value="MED4680897.1"/>
    <property type="molecule type" value="Genomic_DNA"/>
</dbReference>
<proteinExistence type="predicted"/>
<organism evidence="1 2">
    <name type="scientific">Bacillus nitratireducens</name>
    <dbReference type="NCBI Taxonomy" id="2026193"/>
    <lineage>
        <taxon>Bacteria</taxon>
        <taxon>Bacillati</taxon>
        <taxon>Bacillota</taxon>
        <taxon>Bacilli</taxon>
        <taxon>Bacillales</taxon>
        <taxon>Bacillaceae</taxon>
        <taxon>Bacillus</taxon>
        <taxon>Bacillus cereus group</taxon>
    </lineage>
</organism>
<evidence type="ECO:0000313" key="1">
    <source>
        <dbReference type="EMBL" id="MED4680897.1"/>
    </source>
</evidence>
<reference evidence="1 2" key="1">
    <citation type="submission" date="2023-03" db="EMBL/GenBank/DDBJ databases">
        <title>Bacillus Genome Sequencing.</title>
        <authorList>
            <person name="Dunlap C."/>
        </authorList>
    </citation>
    <scope>NUCLEOTIDE SEQUENCE [LARGE SCALE GENOMIC DNA]</scope>
    <source>
        <strain evidence="1 2">NRS-319</strain>
    </source>
</reference>
<gene>
    <name evidence="1" type="ORF">P9485_24460</name>
</gene>
<evidence type="ECO:0000313" key="2">
    <source>
        <dbReference type="Proteomes" id="UP001336122"/>
    </source>
</evidence>
<name>A0ABU6PI32_9BACI</name>
<dbReference type="RefSeq" id="WP_328071292.1">
    <property type="nucleotide sequence ID" value="NZ_JARTIK010000030.1"/>
</dbReference>
<accession>A0ABU6PI32</accession>
<comment type="caution">
    <text evidence="1">The sequence shown here is derived from an EMBL/GenBank/DDBJ whole genome shotgun (WGS) entry which is preliminary data.</text>
</comment>